<name>H0R2J2_9ACTN</name>
<feature type="compositionally biased region" description="Basic and acidic residues" evidence="1">
    <location>
        <begin position="206"/>
        <end position="219"/>
    </location>
</feature>
<evidence type="ECO:0000313" key="4">
    <source>
        <dbReference type="EMBL" id="GAB19293.1"/>
    </source>
</evidence>
<accession>H0R2J2</accession>
<feature type="domain" description="Protein-glutamine gamma-glutamyltransferase-like C-terminal" evidence="3">
    <location>
        <begin position="136"/>
        <end position="203"/>
    </location>
</feature>
<reference evidence="4 5" key="1">
    <citation type="submission" date="2011-12" db="EMBL/GenBank/DDBJ databases">
        <title>Whole genome shotgun sequence of Gordonia effusa NBRC 100432.</title>
        <authorList>
            <person name="Yoshida I."/>
            <person name="Takarada H."/>
            <person name="Hosoyama A."/>
            <person name="Tsuchikane K."/>
            <person name="Katsumata H."/>
            <person name="Yamazaki S."/>
            <person name="Fujita N."/>
        </authorList>
    </citation>
    <scope>NUCLEOTIDE SEQUENCE [LARGE SCALE GENOMIC DNA]</scope>
    <source>
        <strain evidence="4 5">NBRC 100432</strain>
    </source>
</reference>
<sequence>MTGPHYLAEGLDPNNDEARRWLEDELRKGAYNPEPSWWDRISDSISRWFGNVFGSIFDTDSGPVPLVVSVLIALVILAGTVYLVARLRRNRRAVDPTAADRAVLGTSKLTAAQHRELATQALDDGDYYRSIICSMRAIAQESVERTLLTRAASLTAHEIAYRLTTTFPSLIDELLSGADVFDDVVYGEVPATHTDALRLQALDKKVKATKPRLSDETERPAPSLPPIRESVR</sequence>
<dbReference type="RefSeq" id="WP_007318628.1">
    <property type="nucleotide sequence ID" value="NZ_BAEH01000080.1"/>
</dbReference>
<dbReference type="STRING" id="1077974.GOEFS_080_00050"/>
<evidence type="ECO:0000259" key="3">
    <source>
        <dbReference type="Pfam" id="PF13559"/>
    </source>
</evidence>
<feature type="transmembrane region" description="Helical" evidence="2">
    <location>
        <begin position="64"/>
        <end position="85"/>
    </location>
</feature>
<evidence type="ECO:0000313" key="5">
    <source>
        <dbReference type="Proteomes" id="UP000035034"/>
    </source>
</evidence>
<keyword evidence="2" id="KW-0812">Transmembrane</keyword>
<evidence type="ECO:0000256" key="1">
    <source>
        <dbReference type="SAM" id="MobiDB-lite"/>
    </source>
</evidence>
<proteinExistence type="predicted"/>
<keyword evidence="5" id="KW-1185">Reference proteome</keyword>
<dbReference type="InterPro" id="IPR025403">
    <property type="entry name" value="TgpA-like_C"/>
</dbReference>
<organism evidence="4 5">
    <name type="scientific">Gordonia effusa NBRC 100432</name>
    <dbReference type="NCBI Taxonomy" id="1077974"/>
    <lineage>
        <taxon>Bacteria</taxon>
        <taxon>Bacillati</taxon>
        <taxon>Actinomycetota</taxon>
        <taxon>Actinomycetes</taxon>
        <taxon>Mycobacteriales</taxon>
        <taxon>Gordoniaceae</taxon>
        <taxon>Gordonia</taxon>
    </lineage>
</organism>
<protein>
    <recommendedName>
        <fullName evidence="3">Protein-glutamine gamma-glutamyltransferase-like C-terminal domain-containing protein</fullName>
    </recommendedName>
</protein>
<dbReference type="OrthoDB" id="3389322at2"/>
<keyword evidence="2" id="KW-1133">Transmembrane helix</keyword>
<keyword evidence="2" id="KW-0472">Membrane</keyword>
<dbReference type="Proteomes" id="UP000035034">
    <property type="component" value="Unassembled WGS sequence"/>
</dbReference>
<comment type="caution">
    <text evidence="4">The sequence shown here is derived from an EMBL/GenBank/DDBJ whole genome shotgun (WGS) entry which is preliminary data.</text>
</comment>
<dbReference type="eggNOG" id="ENOG5032SSX">
    <property type="taxonomic scope" value="Bacteria"/>
</dbReference>
<gene>
    <name evidence="4" type="ORF">GOEFS_080_00050</name>
</gene>
<evidence type="ECO:0000256" key="2">
    <source>
        <dbReference type="SAM" id="Phobius"/>
    </source>
</evidence>
<dbReference type="Pfam" id="PF13559">
    <property type="entry name" value="DUF4129"/>
    <property type="match status" value="1"/>
</dbReference>
<feature type="region of interest" description="Disordered" evidence="1">
    <location>
        <begin position="206"/>
        <end position="232"/>
    </location>
</feature>
<dbReference type="EMBL" id="BAEH01000080">
    <property type="protein sequence ID" value="GAB19293.1"/>
    <property type="molecule type" value="Genomic_DNA"/>
</dbReference>
<dbReference type="AlphaFoldDB" id="H0R2J2"/>